<reference evidence="7 8" key="1">
    <citation type="submission" date="2024-03" db="EMBL/GenBank/DDBJ databases">
        <title>Human intestinal bacterial collection.</title>
        <authorList>
            <person name="Pauvert C."/>
            <person name="Hitch T.C.A."/>
            <person name="Clavel T."/>
        </authorList>
    </citation>
    <scope>NUCLEOTIDE SEQUENCE [LARGE SCALE GENOMIC DNA]</scope>
    <source>
        <strain evidence="7 8">CLA-AA-H190</strain>
    </source>
</reference>
<evidence type="ECO:0000256" key="4">
    <source>
        <dbReference type="ARBA" id="ARBA00022448"/>
    </source>
</evidence>
<feature type="transmembrane region" description="Helical" evidence="6">
    <location>
        <begin position="167"/>
        <end position="188"/>
    </location>
</feature>
<name>A0ABV1B832_9FIRM</name>
<evidence type="ECO:0000256" key="5">
    <source>
        <dbReference type="ARBA" id="ARBA00031636"/>
    </source>
</evidence>
<accession>A0ABV1B832</accession>
<sequence>MTKTIDLLHGKIMRSLCILAVPIVMTYFIQMAYNFIDMIWIGRLGSGAVAGVGVAGMFTWFSNGLVMMAKMGGQVKIGHCLGAGDDDDARRYLGAALQLGIVFALFFGIGINILAHSLIGFFHLSSPAVIHDAVLYLRITCGLVIFTFMNQIFTSSFNVYGDSRTPFIMNTCGLVSNVIADPLLIFGIGPFPALGVAGAAVATVFAQMFVFILFIFAIRKRHPLYRGLKLTEPRPFQYYTQIIRIGLPLSLQDMLFSCCSMLIA</sequence>
<evidence type="ECO:0000256" key="2">
    <source>
        <dbReference type="ARBA" id="ARBA00010199"/>
    </source>
</evidence>
<evidence type="ECO:0000256" key="1">
    <source>
        <dbReference type="ARBA" id="ARBA00003408"/>
    </source>
</evidence>
<feature type="transmembrane region" description="Helical" evidence="6">
    <location>
        <begin position="12"/>
        <end position="33"/>
    </location>
</feature>
<evidence type="ECO:0000256" key="3">
    <source>
        <dbReference type="ARBA" id="ARBA00020268"/>
    </source>
</evidence>
<dbReference type="EMBL" id="JBBMEK010000299">
    <property type="protein sequence ID" value="MEQ2366574.1"/>
    <property type="molecule type" value="Genomic_DNA"/>
</dbReference>
<comment type="similarity">
    <text evidence="2">Belongs to the multi antimicrobial extrusion (MATE) (TC 2.A.66.1) family.</text>
</comment>
<comment type="caution">
    <text evidence="7">The sequence shown here is derived from an EMBL/GenBank/DDBJ whole genome shotgun (WGS) entry which is preliminary data.</text>
</comment>
<evidence type="ECO:0000256" key="6">
    <source>
        <dbReference type="SAM" id="Phobius"/>
    </source>
</evidence>
<dbReference type="InterPro" id="IPR050222">
    <property type="entry name" value="MATE_MdtK"/>
</dbReference>
<dbReference type="RefSeq" id="WP_349086160.1">
    <property type="nucleotide sequence ID" value="NZ_JBBMEK010000299.1"/>
</dbReference>
<feature type="transmembrane region" description="Helical" evidence="6">
    <location>
        <begin position="99"/>
        <end position="123"/>
    </location>
</feature>
<dbReference type="Pfam" id="PF01554">
    <property type="entry name" value="MatE"/>
    <property type="match status" value="1"/>
</dbReference>
<dbReference type="PANTHER" id="PTHR43298:SF2">
    <property type="entry name" value="FMN_FAD EXPORTER YEEO-RELATED"/>
    <property type="match status" value="1"/>
</dbReference>
<feature type="non-terminal residue" evidence="7">
    <location>
        <position position="264"/>
    </location>
</feature>
<proteinExistence type="inferred from homology"/>
<feature type="transmembrane region" description="Helical" evidence="6">
    <location>
        <begin position="194"/>
        <end position="218"/>
    </location>
</feature>
<gene>
    <name evidence="7" type="ORF">WMO25_16035</name>
</gene>
<dbReference type="Proteomes" id="UP001469749">
    <property type="component" value="Unassembled WGS sequence"/>
</dbReference>
<keyword evidence="6" id="KW-0472">Membrane</keyword>
<keyword evidence="8" id="KW-1185">Reference proteome</keyword>
<dbReference type="InterPro" id="IPR002528">
    <property type="entry name" value="MATE_fam"/>
</dbReference>
<feature type="transmembrane region" description="Helical" evidence="6">
    <location>
        <begin position="135"/>
        <end position="160"/>
    </location>
</feature>
<evidence type="ECO:0000313" key="8">
    <source>
        <dbReference type="Proteomes" id="UP001469749"/>
    </source>
</evidence>
<organism evidence="7 8">
    <name type="scientific">Coprococcus intestinihominis</name>
    <dbReference type="NCBI Taxonomy" id="3133154"/>
    <lineage>
        <taxon>Bacteria</taxon>
        <taxon>Bacillati</taxon>
        <taxon>Bacillota</taxon>
        <taxon>Clostridia</taxon>
        <taxon>Lachnospirales</taxon>
        <taxon>Lachnospiraceae</taxon>
        <taxon>Coprococcus</taxon>
    </lineage>
</organism>
<keyword evidence="6" id="KW-1133">Transmembrane helix</keyword>
<protein>
    <recommendedName>
        <fullName evidence="3">Probable multidrug resistance protein NorM</fullName>
    </recommendedName>
    <alternativeName>
        <fullName evidence="5">Multidrug-efflux transporter</fullName>
    </alternativeName>
</protein>
<keyword evidence="4" id="KW-0813">Transport</keyword>
<feature type="transmembrane region" description="Helical" evidence="6">
    <location>
        <begin position="39"/>
        <end position="61"/>
    </location>
</feature>
<keyword evidence="6" id="KW-0812">Transmembrane</keyword>
<evidence type="ECO:0000313" key="7">
    <source>
        <dbReference type="EMBL" id="MEQ2366574.1"/>
    </source>
</evidence>
<dbReference type="PANTHER" id="PTHR43298">
    <property type="entry name" value="MULTIDRUG RESISTANCE PROTEIN NORM-RELATED"/>
    <property type="match status" value="1"/>
</dbReference>
<comment type="function">
    <text evidence="1">Multidrug efflux pump.</text>
</comment>